<evidence type="ECO:0000259" key="2">
    <source>
        <dbReference type="Pfam" id="PF10536"/>
    </source>
</evidence>
<evidence type="ECO:0000313" key="3">
    <source>
        <dbReference type="EMBL" id="CAA0837965.1"/>
    </source>
</evidence>
<protein>
    <recommendedName>
        <fullName evidence="2">Aminotransferase-like plant mobile domain-containing protein</fullName>
    </recommendedName>
</protein>
<name>A0A9N7NWV2_STRHE</name>
<keyword evidence="1" id="KW-0812">Transmembrane</keyword>
<dbReference type="GO" id="GO:0010073">
    <property type="term" value="P:meristem maintenance"/>
    <property type="evidence" value="ECO:0007669"/>
    <property type="project" value="InterPro"/>
</dbReference>
<reference evidence="3" key="1">
    <citation type="submission" date="2019-12" db="EMBL/GenBank/DDBJ databases">
        <authorList>
            <person name="Scholes J."/>
        </authorList>
    </citation>
    <scope>NUCLEOTIDE SEQUENCE</scope>
</reference>
<feature type="non-terminal residue" evidence="3">
    <location>
        <position position="1"/>
    </location>
</feature>
<proteinExistence type="predicted"/>
<dbReference type="PANTHER" id="PTHR46033:SF8">
    <property type="entry name" value="PROTEIN MAINTENANCE OF MERISTEMS-LIKE"/>
    <property type="match status" value="1"/>
</dbReference>
<feature type="non-terminal residue" evidence="3">
    <location>
        <position position="182"/>
    </location>
</feature>
<dbReference type="PANTHER" id="PTHR46033">
    <property type="entry name" value="PROTEIN MAIN-LIKE 2"/>
    <property type="match status" value="1"/>
</dbReference>
<dbReference type="Pfam" id="PF10536">
    <property type="entry name" value="PMD"/>
    <property type="match status" value="1"/>
</dbReference>
<keyword evidence="1" id="KW-1133">Transmembrane helix</keyword>
<evidence type="ECO:0000313" key="4">
    <source>
        <dbReference type="Proteomes" id="UP001153555"/>
    </source>
</evidence>
<dbReference type="EMBL" id="CACSLK010030835">
    <property type="protein sequence ID" value="CAA0837965.1"/>
    <property type="molecule type" value="Genomic_DNA"/>
</dbReference>
<evidence type="ECO:0000256" key="1">
    <source>
        <dbReference type="SAM" id="Phobius"/>
    </source>
</evidence>
<accession>A0A9N7NWV2</accession>
<feature type="domain" description="Aminotransferase-like plant mobile" evidence="2">
    <location>
        <begin position="9"/>
        <end position="176"/>
    </location>
</feature>
<sequence length="182" mass="20966">DPPITEAEQAAQDSSKWKIKGQWLNIEILERSCKTELQEGRPDVVYEQRARALIIWCIGSFIFPDQLADGVSLYWLQLLEDFDGIKGYNWGSALLAGVYRALATSFVASEKKVCLILCPIVHWERGNNFYFYLIRTLFSLSNFVITNFFSVILRWVGPRSRSNIATRLAAYRDQFTGLREDE</sequence>
<gene>
    <name evidence="3" type="ORF">SHERM_04599</name>
</gene>
<feature type="transmembrane region" description="Helical" evidence="1">
    <location>
        <begin position="129"/>
        <end position="153"/>
    </location>
</feature>
<dbReference type="InterPro" id="IPR019557">
    <property type="entry name" value="AminoTfrase-like_pln_mobile"/>
</dbReference>
<dbReference type="AlphaFoldDB" id="A0A9N7NWV2"/>
<dbReference type="InterPro" id="IPR044824">
    <property type="entry name" value="MAIN-like"/>
</dbReference>
<dbReference type="Proteomes" id="UP001153555">
    <property type="component" value="Unassembled WGS sequence"/>
</dbReference>
<organism evidence="3 4">
    <name type="scientific">Striga hermonthica</name>
    <name type="common">Purple witchweed</name>
    <name type="synonym">Buchnera hermonthica</name>
    <dbReference type="NCBI Taxonomy" id="68872"/>
    <lineage>
        <taxon>Eukaryota</taxon>
        <taxon>Viridiplantae</taxon>
        <taxon>Streptophyta</taxon>
        <taxon>Embryophyta</taxon>
        <taxon>Tracheophyta</taxon>
        <taxon>Spermatophyta</taxon>
        <taxon>Magnoliopsida</taxon>
        <taxon>eudicotyledons</taxon>
        <taxon>Gunneridae</taxon>
        <taxon>Pentapetalae</taxon>
        <taxon>asterids</taxon>
        <taxon>lamiids</taxon>
        <taxon>Lamiales</taxon>
        <taxon>Orobanchaceae</taxon>
        <taxon>Buchnereae</taxon>
        <taxon>Striga</taxon>
    </lineage>
</organism>
<keyword evidence="4" id="KW-1185">Reference proteome</keyword>
<comment type="caution">
    <text evidence="3">The sequence shown here is derived from an EMBL/GenBank/DDBJ whole genome shotgun (WGS) entry which is preliminary data.</text>
</comment>
<dbReference type="OrthoDB" id="1936739at2759"/>
<keyword evidence="1" id="KW-0472">Membrane</keyword>